<protein>
    <submittedName>
        <fullName evidence="1">Uncharacterized protein</fullName>
    </submittedName>
</protein>
<name>A0AAN8XL03_HALRR</name>
<proteinExistence type="predicted"/>
<reference evidence="1 2" key="1">
    <citation type="submission" date="2023-11" db="EMBL/GenBank/DDBJ databases">
        <title>Halocaridina rubra genome assembly.</title>
        <authorList>
            <person name="Smith C."/>
        </authorList>
    </citation>
    <scope>NUCLEOTIDE SEQUENCE [LARGE SCALE GENOMIC DNA]</scope>
    <source>
        <strain evidence="1">EP-1</strain>
        <tissue evidence="1">Whole</tissue>
    </source>
</reference>
<evidence type="ECO:0000313" key="1">
    <source>
        <dbReference type="EMBL" id="KAK7081374.1"/>
    </source>
</evidence>
<evidence type="ECO:0000313" key="2">
    <source>
        <dbReference type="Proteomes" id="UP001381693"/>
    </source>
</evidence>
<dbReference type="AlphaFoldDB" id="A0AAN8XL03"/>
<keyword evidence="2" id="KW-1185">Reference proteome</keyword>
<sequence>MNISTGQILAVTTVLDAKRLGLEAMYAATMTYEDKTVQPKTEAFASCLKKKTHHTWAEYIWPTLGKESSWPNGFCLILGVDTQAMRVTQTEHTNVDDLFCPNHEEADARIFAHIASCDNNSVVVNQATDTDIIVLSIYHFPRLLSVVEL</sequence>
<dbReference type="Proteomes" id="UP001381693">
    <property type="component" value="Unassembled WGS sequence"/>
</dbReference>
<organism evidence="1 2">
    <name type="scientific">Halocaridina rubra</name>
    <name type="common">Hawaiian red shrimp</name>
    <dbReference type="NCBI Taxonomy" id="373956"/>
    <lineage>
        <taxon>Eukaryota</taxon>
        <taxon>Metazoa</taxon>
        <taxon>Ecdysozoa</taxon>
        <taxon>Arthropoda</taxon>
        <taxon>Crustacea</taxon>
        <taxon>Multicrustacea</taxon>
        <taxon>Malacostraca</taxon>
        <taxon>Eumalacostraca</taxon>
        <taxon>Eucarida</taxon>
        <taxon>Decapoda</taxon>
        <taxon>Pleocyemata</taxon>
        <taxon>Caridea</taxon>
        <taxon>Atyoidea</taxon>
        <taxon>Atyidae</taxon>
        <taxon>Halocaridina</taxon>
    </lineage>
</organism>
<comment type="caution">
    <text evidence="1">The sequence shown here is derived from an EMBL/GenBank/DDBJ whole genome shotgun (WGS) entry which is preliminary data.</text>
</comment>
<gene>
    <name evidence="1" type="ORF">SK128_010483</name>
</gene>
<accession>A0AAN8XL03</accession>
<dbReference type="EMBL" id="JAXCGZ010005090">
    <property type="protein sequence ID" value="KAK7081374.1"/>
    <property type="molecule type" value="Genomic_DNA"/>
</dbReference>